<organism evidence="2 3">
    <name type="scientific">Pseudonocardia xishanensis</name>
    <dbReference type="NCBI Taxonomy" id="630995"/>
    <lineage>
        <taxon>Bacteria</taxon>
        <taxon>Bacillati</taxon>
        <taxon>Actinomycetota</taxon>
        <taxon>Actinomycetes</taxon>
        <taxon>Pseudonocardiales</taxon>
        <taxon>Pseudonocardiaceae</taxon>
        <taxon>Pseudonocardia</taxon>
    </lineage>
</organism>
<sequence>MTSRLATVVDAARRDGVGKSTVSNVLRGTGRVSEPTRERVLTGSRPPRVDGLILSDALPGEPLLATGIPIVTCEDVRGGPTPDGVVRADHGRALHALLDELGAARPALLVPEETGDWAARLGEAYRGWCAAAGTPELLGRIDWAPTVAGLEAPVSPTITSGRSAATCS</sequence>
<dbReference type="RefSeq" id="WP_345412707.1">
    <property type="nucleotide sequence ID" value="NZ_BAABGT010000012.1"/>
</dbReference>
<reference evidence="3" key="1">
    <citation type="journal article" date="2019" name="Int. J. Syst. Evol. Microbiol.">
        <title>The Global Catalogue of Microorganisms (GCM) 10K type strain sequencing project: providing services to taxonomists for standard genome sequencing and annotation.</title>
        <authorList>
            <consortium name="The Broad Institute Genomics Platform"/>
            <consortium name="The Broad Institute Genome Sequencing Center for Infectious Disease"/>
            <person name="Wu L."/>
            <person name="Ma J."/>
        </authorList>
    </citation>
    <scope>NUCLEOTIDE SEQUENCE [LARGE SCALE GENOMIC DNA]</scope>
    <source>
        <strain evidence="3">JCM 17906</strain>
    </source>
</reference>
<dbReference type="PROSITE" id="PS50932">
    <property type="entry name" value="HTH_LACI_2"/>
    <property type="match status" value="1"/>
</dbReference>
<comment type="caution">
    <text evidence="2">The sequence shown here is derived from an EMBL/GenBank/DDBJ whole genome shotgun (WGS) entry which is preliminary data.</text>
</comment>
<dbReference type="InterPro" id="IPR000843">
    <property type="entry name" value="HTH_LacI"/>
</dbReference>
<proteinExistence type="predicted"/>
<accession>A0ABP8RH07</accession>
<dbReference type="EMBL" id="BAABGT010000012">
    <property type="protein sequence ID" value="GAA4538175.1"/>
    <property type="molecule type" value="Genomic_DNA"/>
</dbReference>
<evidence type="ECO:0000313" key="3">
    <source>
        <dbReference type="Proteomes" id="UP001501598"/>
    </source>
</evidence>
<dbReference type="Pfam" id="PF00356">
    <property type="entry name" value="LacI"/>
    <property type="match status" value="1"/>
</dbReference>
<feature type="domain" description="HTH lacI-type" evidence="1">
    <location>
        <begin position="6"/>
        <end position="41"/>
    </location>
</feature>
<protein>
    <recommendedName>
        <fullName evidence="1">HTH lacI-type domain-containing protein</fullName>
    </recommendedName>
</protein>
<dbReference type="CDD" id="cd01392">
    <property type="entry name" value="HTH_LacI"/>
    <property type="match status" value="1"/>
</dbReference>
<evidence type="ECO:0000259" key="1">
    <source>
        <dbReference type="PROSITE" id="PS50932"/>
    </source>
</evidence>
<dbReference type="Proteomes" id="UP001501598">
    <property type="component" value="Unassembled WGS sequence"/>
</dbReference>
<dbReference type="SMART" id="SM00354">
    <property type="entry name" value="HTH_LACI"/>
    <property type="match status" value="1"/>
</dbReference>
<name>A0ABP8RH07_9PSEU</name>
<evidence type="ECO:0000313" key="2">
    <source>
        <dbReference type="EMBL" id="GAA4538175.1"/>
    </source>
</evidence>
<keyword evidence="3" id="KW-1185">Reference proteome</keyword>
<dbReference type="InterPro" id="IPR010982">
    <property type="entry name" value="Lambda_DNA-bd_dom_sf"/>
</dbReference>
<dbReference type="SUPFAM" id="SSF47413">
    <property type="entry name" value="lambda repressor-like DNA-binding domains"/>
    <property type="match status" value="1"/>
</dbReference>
<dbReference type="Gene3D" id="1.10.260.40">
    <property type="entry name" value="lambda repressor-like DNA-binding domains"/>
    <property type="match status" value="1"/>
</dbReference>
<gene>
    <name evidence="2" type="ORF">GCM10023175_07750</name>
</gene>